<feature type="transmembrane region" description="Helical" evidence="1">
    <location>
        <begin position="37"/>
        <end position="55"/>
    </location>
</feature>
<name>A0A8J5GEI4_ZINOF</name>
<dbReference type="EMBL" id="JACMSC010000010">
    <property type="protein sequence ID" value="KAG6503054.1"/>
    <property type="molecule type" value="Genomic_DNA"/>
</dbReference>
<sequence>MEEPLLSDPVSNHAPLLPDTNFNVATPPSRSTSSPNLVVLTIFILVVTFSFWANYEVSKSFDINALHAMPTPLLVVTSTSSSLITALVHRVTVSMDTNGGLNDTVVVICAGVAENEFEVLMNPTVMEAADV</sequence>
<dbReference type="AlphaFoldDB" id="A0A8J5GEI4"/>
<keyword evidence="1" id="KW-1133">Transmembrane helix</keyword>
<proteinExistence type="predicted"/>
<dbReference type="Proteomes" id="UP000734854">
    <property type="component" value="Unassembled WGS sequence"/>
</dbReference>
<organism evidence="2 3">
    <name type="scientific">Zingiber officinale</name>
    <name type="common">Ginger</name>
    <name type="synonym">Amomum zingiber</name>
    <dbReference type="NCBI Taxonomy" id="94328"/>
    <lineage>
        <taxon>Eukaryota</taxon>
        <taxon>Viridiplantae</taxon>
        <taxon>Streptophyta</taxon>
        <taxon>Embryophyta</taxon>
        <taxon>Tracheophyta</taxon>
        <taxon>Spermatophyta</taxon>
        <taxon>Magnoliopsida</taxon>
        <taxon>Liliopsida</taxon>
        <taxon>Zingiberales</taxon>
        <taxon>Zingiberaceae</taxon>
        <taxon>Zingiber</taxon>
    </lineage>
</organism>
<evidence type="ECO:0000313" key="2">
    <source>
        <dbReference type="EMBL" id="KAG6503054.1"/>
    </source>
</evidence>
<evidence type="ECO:0008006" key="4">
    <source>
        <dbReference type="Google" id="ProtNLM"/>
    </source>
</evidence>
<comment type="caution">
    <text evidence="2">The sequence shown here is derived from an EMBL/GenBank/DDBJ whole genome shotgun (WGS) entry which is preliminary data.</text>
</comment>
<gene>
    <name evidence="2" type="ORF">ZIOFF_035343</name>
</gene>
<keyword evidence="1" id="KW-0472">Membrane</keyword>
<evidence type="ECO:0000313" key="3">
    <source>
        <dbReference type="Proteomes" id="UP000734854"/>
    </source>
</evidence>
<keyword evidence="1" id="KW-0812">Transmembrane</keyword>
<protein>
    <recommendedName>
        <fullName evidence="4">Transmembrane protein</fullName>
    </recommendedName>
</protein>
<reference evidence="2 3" key="1">
    <citation type="submission" date="2020-08" db="EMBL/GenBank/DDBJ databases">
        <title>Plant Genome Project.</title>
        <authorList>
            <person name="Zhang R.-G."/>
        </authorList>
    </citation>
    <scope>NUCLEOTIDE SEQUENCE [LARGE SCALE GENOMIC DNA]</scope>
    <source>
        <tissue evidence="2">Rhizome</tissue>
    </source>
</reference>
<keyword evidence="3" id="KW-1185">Reference proteome</keyword>
<accession>A0A8J5GEI4</accession>
<evidence type="ECO:0000256" key="1">
    <source>
        <dbReference type="SAM" id="Phobius"/>
    </source>
</evidence>